<dbReference type="EMBL" id="CP043550">
    <property type="protein sequence ID" value="QEO57597.1"/>
    <property type="molecule type" value="Genomic_DNA"/>
</dbReference>
<protein>
    <submittedName>
        <fullName evidence="1">DNA-binding transcriptional regulator</fullName>
    </submittedName>
</protein>
<sequence length="212" mass="25028">MRCVMINQVKLKELSQEISISRTALNYRIRELGIYPKQHGNGGRWYKYVTESEAKEIQEFIRKNKYSRRNFVFNNNIVEVKNDMTCLELANLMGVSRQSINNYINDLNLQTYEDIAPAGHGRARFIHKDDIYKICKHKEEKDKLYENNRINGIKMSYLTKEEELARINPANIVAKLKQSKHFNIFNKKFSNYKLVRNEHLCIDNGYGLEKIS</sequence>
<dbReference type="Proteomes" id="UP000322509">
    <property type="component" value="Chromosome"/>
</dbReference>
<proteinExistence type="predicted"/>
<dbReference type="Pfam" id="PF07037">
    <property type="entry name" value="YfeC-like"/>
    <property type="match status" value="1"/>
</dbReference>
<accession>A0ABX5ZHU5</accession>
<organism evidence="1 2">
    <name type="scientific">Francisella marina</name>
    <dbReference type="NCBI Taxonomy" id="2249302"/>
    <lineage>
        <taxon>Bacteria</taxon>
        <taxon>Pseudomonadati</taxon>
        <taxon>Pseudomonadota</taxon>
        <taxon>Gammaproteobacteria</taxon>
        <taxon>Thiotrichales</taxon>
        <taxon>Francisellaceae</taxon>
        <taxon>Francisella</taxon>
    </lineage>
</organism>
<reference evidence="1 2" key="1">
    <citation type="submission" date="2019-09" db="EMBL/GenBank/DDBJ databases">
        <title>Complete genome sequence of Francisella marina E103-15.</title>
        <authorList>
            <person name="Tekedar H.C."/>
            <person name="Griffin M.J."/>
            <person name="Waldbieser G.C."/>
            <person name="Soto E."/>
        </authorList>
    </citation>
    <scope>NUCLEOTIDE SEQUENCE [LARGE SCALE GENOMIC DNA]</scope>
    <source>
        <strain evidence="1 2">E103-15</strain>
    </source>
</reference>
<evidence type="ECO:0000313" key="2">
    <source>
        <dbReference type="Proteomes" id="UP000322509"/>
    </source>
</evidence>
<keyword evidence="1" id="KW-0238">DNA-binding</keyword>
<gene>
    <name evidence="1" type="ORF">F0R74_06920</name>
</gene>
<name>A0ABX5ZHU5_9GAMM</name>
<evidence type="ECO:0000313" key="1">
    <source>
        <dbReference type="EMBL" id="QEO57597.1"/>
    </source>
</evidence>
<keyword evidence="2" id="KW-1185">Reference proteome</keyword>
<dbReference type="InterPro" id="IPR010749">
    <property type="entry name" value="YfeC-like"/>
</dbReference>
<dbReference type="GO" id="GO:0003677">
    <property type="term" value="F:DNA binding"/>
    <property type="evidence" value="ECO:0007669"/>
    <property type="project" value="UniProtKB-KW"/>
</dbReference>